<reference evidence="2 3" key="1">
    <citation type="submission" date="2019-03" db="EMBL/GenBank/DDBJ databases">
        <title>Genomic Encyclopedia of Type Strains, Phase IV (KMG-IV): sequencing the most valuable type-strain genomes for metagenomic binning, comparative biology and taxonomic classification.</title>
        <authorList>
            <person name="Goeker M."/>
        </authorList>
    </citation>
    <scope>NUCLEOTIDE SEQUENCE [LARGE SCALE GENOMIC DNA]</scope>
    <source>
        <strain evidence="2 3">DSM 100059</strain>
    </source>
</reference>
<evidence type="ECO:0008006" key="4">
    <source>
        <dbReference type="Google" id="ProtNLM"/>
    </source>
</evidence>
<keyword evidence="1" id="KW-0812">Transmembrane</keyword>
<accession>A0A4R8DGT3</accession>
<dbReference type="OrthoDB" id="9803163at2"/>
<dbReference type="Proteomes" id="UP000294498">
    <property type="component" value="Unassembled WGS sequence"/>
</dbReference>
<dbReference type="AlphaFoldDB" id="A0A4R8DGT3"/>
<comment type="caution">
    <text evidence="2">The sequence shown here is derived from an EMBL/GenBank/DDBJ whole genome shotgun (WGS) entry which is preliminary data.</text>
</comment>
<organism evidence="2 3">
    <name type="scientific">Dinghuibacter silviterrae</name>
    <dbReference type="NCBI Taxonomy" id="1539049"/>
    <lineage>
        <taxon>Bacteria</taxon>
        <taxon>Pseudomonadati</taxon>
        <taxon>Bacteroidota</taxon>
        <taxon>Chitinophagia</taxon>
        <taxon>Chitinophagales</taxon>
        <taxon>Chitinophagaceae</taxon>
        <taxon>Dinghuibacter</taxon>
    </lineage>
</organism>
<sequence length="212" mass="23105">MNDAVLSYATLHKVVGFLGIGLVPVVVIGSLLLDHPPVIQVSVSAYYYTGMRDEMEGIICGIALFLMCYHGYSTLDSVISKLAGFFALGIAFLPTSDTSSKTDLLSILHYTTSGIFFALLAFMSIALFTKSAGHKTEQKIKRNRVYRVCGILMAVSVVLIPIDEIGVIHARIGFLKPTLILETIALVSFGISWLTKGEFILKDKPLAFPIND</sequence>
<dbReference type="EMBL" id="SODV01000002">
    <property type="protein sequence ID" value="TDW96170.1"/>
    <property type="molecule type" value="Genomic_DNA"/>
</dbReference>
<protein>
    <recommendedName>
        <fullName evidence="4">DUF998 domain-containing protein</fullName>
    </recommendedName>
</protein>
<evidence type="ECO:0000313" key="2">
    <source>
        <dbReference type="EMBL" id="TDW96170.1"/>
    </source>
</evidence>
<name>A0A4R8DGT3_9BACT</name>
<keyword evidence="1" id="KW-0472">Membrane</keyword>
<evidence type="ECO:0000256" key="1">
    <source>
        <dbReference type="SAM" id="Phobius"/>
    </source>
</evidence>
<dbReference type="RefSeq" id="WP_133996200.1">
    <property type="nucleotide sequence ID" value="NZ_SODV01000002.1"/>
</dbReference>
<evidence type="ECO:0000313" key="3">
    <source>
        <dbReference type="Proteomes" id="UP000294498"/>
    </source>
</evidence>
<keyword evidence="3" id="KW-1185">Reference proteome</keyword>
<feature type="transmembrane region" description="Helical" evidence="1">
    <location>
        <begin position="54"/>
        <end position="72"/>
    </location>
</feature>
<feature type="transmembrane region" description="Helical" evidence="1">
    <location>
        <begin position="145"/>
        <end position="162"/>
    </location>
</feature>
<proteinExistence type="predicted"/>
<gene>
    <name evidence="2" type="ORF">EDB95_3993</name>
</gene>
<feature type="transmembrane region" description="Helical" evidence="1">
    <location>
        <begin position="78"/>
        <end position="95"/>
    </location>
</feature>
<feature type="transmembrane region" description="Helical" evidence="1">
    <location>
        <begin position="107"/>
        <end position="125"/>
    </location>
</feature>
<feature type="transmembrane region" description="Helical" evidence="1">
    <location>
        <begin position="174"/>
        <end position="194"/>
    </location>
</feature>
<keyword evidence="1" id="KW-1133">Transmembrane helix</keyword>
<feature type="transmembrane region" description="Helical" evidence="1">
    <location>
        <begin position="14"/>
        <end position="33"/>
    </location>
</feature>